<dbReference type="Gene3D" id="1.50.10.10">
    <property type="match status" value="1"/>
</dbReference>
<keyword evidence="4" id="KW-1185">Reference proteome</keyword>
<keyword evidence="2" id="KW-0413">Isomerase</keyword>
<dbReference type="InterPro" id="IPR012341">
    <property type="entry name" value="6hp_glycosidase-like_sf"/>
</dbReference>
<gene>
    <name evidence="3" type="ORF">GCM10010991_28110</name>
</gene>
<dbReference type="Pfam" id="PF07221">
    <property type="entry name" value="GlcNAc_2-epim"/>
    <property type="match status" value="1"/>
</dbReference>
<dbReference type="SUPFAM" id="SSF48208">
    <property type="entry name" value="Six-hairpin glycosidases"/>
    <property type="match status" value="1"/>
</dbReference>
<evidence type="ECO:0000313" key="4">
    <source>
        <dbReference type="Proteomes" id="UP000598196"/>
    </source>
</evidence>
<dbReference type="PANTHER" id="PTHR15108">
    <property type="entry name" value="N-ACYLGLUCOSAMINE-2-EPIMERASE"/>
    <property type="match status" value="1"/>
</dbReference>
<dbReference type="InterPro" id="IPR010819">
    <property type="entry name" value="AGE/CE"/>
</dbReference>
<evidence type="ECO:0000256" key="2">
    <source>
        <dbReference type="ARBA" id="ARBA00023235"/>
    </source>
</evidence>
<dbReference type="OrthoDB" id="9806359at2"/>
<evidence type="ECO:0000313" key="3">
    <source>
        <dbReference type="EMBL" id="GGO35589.1"/>
    </source>
</evidence>
<name>A0A917YKZ0_9RHOB</name>
<dbReference type="Proteomes" id="UP000598196">
    <property type="component" value="Unassembled WGS sequence"/>
</dbReference>
<dbReference type="RefSeq" id="WP_146287316.1">
    <property type="nucleotide sequence ID" value="NZ_BMLP01000006.1"/>
</dbReference>
<comment type="caution">
    <text evidence="3">The sequence shown here is derived from an EMBL/GenBank/DDBJ whole genome shotgun (WGS) entry which is preliminary data.</text>
</comment>
<sequence>MSVSELRAEYEVLRGWLFNQALPLWAGRGTDRATGGFFEKLSPQGLPLDEPRRARVTARQIFAFATAGRLGWADVADAMVDYGLANLFRHHLLPEGIVIPTVAADGTVLRRDFDLYDHAFVLFALAAVAGGRAGDPAIAARAAMLRDEMTHGWGHPGRGFEEAQPRSLPLKANPHMHLFEAALAWEGTSTDAGWRAMADMIAEMCLECFIDPGTGAQREYFDGDWQAIELPPQDVVEPGHQFEWAWLLCRWGKLRNRPDALAAARRLTAIGEEKGVDPVQDLAVNELNSDLSLRDGLFRLWPQTERLKAHASAMAMADDPVAREAAAARAARSARGLRRYFDHPVPGSWWEHLGLDGRPHDLTEPARASSLYHIVCAIAETAVQLERVESVGLTTA</sequence>
<evidence type="ECO:0000256" key="1">
    <source>
        <dbReference type="ARBA" id="ARBA00008558"/>
    </source>
</evidence>
<accession>A0A917YKZ0</accession>
<proteinExistence type="inferred from homology"/>
<organism evidence="3 4">
    <name type="scientific">Gemmobacter aquaticus</name>
    <dbReference type="NCBI Taxonomy" id="490185"/>
    <lineage>
        <taxon>Bacteria</taxon>
        <taxon>Pseudomonadati</taxon>
        <taxon>Pseudomonadota</taxon>
        <taxon>Alphaproteobacteria</taxon>
        <taxon>Rhodobacterales</taxon>
        <taxon>Paracoccaceae</taxon>
        <taxon>Gemmobacter</taxon>
    </lineage>
</organism>
<dbReference type="GO" id="GO:0016853">
    <property type="term" value="F:isomerase activity"/>
    <property type="evidence" value="ECO:0007669"/>
    <property type="project" value="UniProtKB-KW"/>
</dbReference>
<dbReference type="InterPro" id="IPR008928">
    <property type="entry name" value="6-hairpin_glycosidase_sf"/>
</dbReference>
<reference evidence="3 4" key="1">
    <citation type="journal article" date="2014" name="Int. J. Syst. Evol. Microbiol.">
        <title>Complete genome sequence of Corynebacterium casei LMG S-19264T (=DSM 44701T), isolated from a smear-ripened cheese.</title>
        <authorList>
            <consortium name="US DOE Joint Genome Institute (JGI-PGF)"/>
            <person name="Walter F."/>
            <person name="Albersmeier A."/>
            <person name="Kalinowski J."/>
            <person name="Ruckert C."/>
        </authorList>
    </citation>
    <scope>NUCLEOTIDE SEQUENCE [LARGE SCALE GENOMIC DNA]</scope>
    <source>
        <strain evidence="3 4">CGMCC 1.7029</strain>
    </source>
</reference>
<protein>
    <submittedName>
        <fullName evidence="3">AGE family epimerase/isomerase</fullName>
    </submittedName>
</protein>
<comment type="similarity">
    <text evidence="1">Belongs to the N-acylglucosamine 2-epimerase family.</text>
</comment>
<dbReference type="EMBL" id="BMLP01000006">
    <property type="protein sequence ID" value="GGO35589.1"/>
    <property type="molecule type" value="Genomic_DNA"/>
</dbReference>
<dbReference type="GO" id="GO:0005975">
    <property type="term" value="P:carbohydrate metabolic process"/>
    <property type="evidence" value="ECO:0007669"/>
    <property type="project" value="InterPro"/>
</dbReference>
<dbReference type="AlphaFoldDB" id="A0A917YKZ0"/>